<dbReference type="Gene3D" id="3.40.50.10350">
    <property type="entry name" value="Glycerate kinase, domain 1"/>
    <property type="match status" value="1"/>
</dbReference>
<dbReference type="PIRSF" id="PIRSF006078">
    <property type="entry name" value="GlxK"/>
    <property type="match status" value="1"/>
</dbReference>
<comment type="similarity">
    <text evidence="1 4">Belongs to the glycerate kinase type-1 family.</text>
</comment>
<evidence type="ECO:0000313" key="5">
    <source>
        <dbReference type="EMBL" id="SDO75379.1"/>
    </source>
</evidence>
<gene>
    <name evidence="5" type="ORF">SAMN04487788_0723</name>
</gene>
<reference evidence="5 6" key="1">
    <citation type="submission" date="2016-10" db="EMBL/GenBank/DDBJ databases">
        <authorList>
            <person name="de Groot N.N."/>
        </authorList>
    </citation>
    <scope>NUCLEOTIDE SEQUENCE [LARGE SCALE GENOMIC DNA]</scope>
    <source>
        <strain evidence="5 6">StLB037</strain>
    </source>
</reference>
<evidence type="ECO:0000256" key="1">
    <source>
        <dbReference type="ARBA" id="ARBA00006284"/>
    </source>
</evidence>
<proteinExistence type="inferred from homology"/>
<dbReference type="EMBL" id="FNJN01000002">
    <property type="protein sequence ID" value="SDO75379.1"/>
    <property type="molecule type" value="Genomic_DNA"/>
</dbReference>
<dbReference type="RefSeq" id="WP_074694456.1">
    <property type="nucleotide sequence ID" value="NZ_FNJN01000002.1"/>
</dbReference>
<organism evidence="5 6">
    <name type="scientific">Microbacterium testaceum (strain StLB037)</name>
    <dbReference type="NCBI Taxonomy" id="979556"/>
    <lineage>
        <taxon>Bacteria</taxon>
        <taxon>Bacillati</taxon>
        <taxon>Actinomycetota</taxon>
        <taxon>Actinomycetes</taxon>
        <taxon>Micrococcales</taxon>
        <taxon>Microbacteriaceae</taxon>
        <taxon>Microbacterium</taxon>
    </lineage>
</organism>
<dbReference type="InterPro" id="IPR018197">
    <property type="entry name" value="Glycerate_kinase_RE-like"/>
</dbReference>
<keyword evidence="2 4" id="KW-0808">Transferase</keyword>
<evidence type="ECO:0000256" key="2">
    <source>
        <dbReference type="ARBA" id="ARBA00022679"/>
    </source>
</evidence>
<keyword evidence="3 4" id="KW-0418">Kinase</keyword>
<dbReference type="InterPro" id="IPR036129">
    <property type="entry name" value="Glycerate_kinase_sf"/>
</dbReference>
<dbReference type="Proteomes" id="UP000186456">
    <property type="component" value="Unassembled WGS sequence"/>
</dbReference>
<dbReference type="Pfam" id="PF02595">
    <property type="entry name" value="Gly_kinase"/>
    <property type="match status" value="2"/>
</dbReference>
<dbReference type="GO" id="GO:0031388">
    <property type="term" value="P:organic acid phosphorylation"/>
    <property type="evidence" value="ECO:0007669"/>
    <property type="project" value="UniProtKB-UniRule"/>
</dbReference>
<dbReference type="Gene3D" id="3.90.1510.10">
    <property type="entry name" value="Glycerate kinase, domain 2"/>
    <property type="match status" value="1"/>
</dbReference>
<dbReference type="InterPro" id="IPR018193">
    <property type="entry name" value="Glyc_kinase_flavodox-like_fold"/>
</dbReference>
<dbReference type="InterPro" id="IPR004381">
    <property type="entry name" value="Glycerate_kinase"/>
</dbReference>
<accession>A0A1H0M4M1</accession>
<dbReference type="AlphaFoldDB" id="A0A1H0M4M1"/>
<name>A0A1H0M4M1_MICTS</name>
<dbReference type="SUPFAM" id="SSF110738">
    <property type="entry name" value="Glycerate kinase I"/>
    <property type="match status" value="1"/>
</dbReference>
<dbReference type="PANTHER" id="PTHR21599:SF0">
    <property type="entry name" value="GLYCERATE KINASE"/>
    <property type="match status" value="1"/>
</dbReference>
<sequence length="331" mass="33172">MRIVIAPDKFKGTLTAREAADAMALAVRDRWPGAEIAIVPMADGGDGTLDALGGANVHDEVTGPLGAPVRAAWRLDGRAAVIESAAASGLVLAGGAEANDPWGATTRGVGELIGLALDSGSVRIVVGTGGVAATDGGRAAIEALGDHVPFAPGQVTVLTDTTTTFVHAAEVFGPQKGADVELVERLTERLRADAADWAERFGLDVSVVPRSGAAGGLSGALLAAGAEVVDGAAYVAQALELSEALAESDLVLTGEGAFDATSLAGKGPGHVLSVAARHRVPAVVIAGVVAADAVGSRVFSMSEIVGAERALADAAEALRVTTTQALWQLDL</sequence>
<dbReference type="PANTHER" id="PTHR21599">
    <property type="entry name" value="GLYCERATE KINASE"/>
    <property type="match status" value="1"/>
</dbReference>
<protein>
    <submittedName>
        <fullName evidence="5">Glycerate kinase</fullName>
    </submittedName>
</protein>
<evidence type="ECO:0000256" key="3">
    <source>
        <dbReference type="ARBA" id="ARBA00022777"/>
    </source>
</evidence>
<dbReference type="GO" id="GO:0008887">
    <property type="term" value="F:glycerate kinase activity"/>
    <property type="evidence" value="ECO:0007669"/>
    <property type="project" value="UniProtKB-UniRule"/>
</dbReference>
<evidence type="ECO:0000313" key="6">
    <source>
        <dbReference type="Proteomes" id="UP000186456"/>
    </source>
</evidence>
<evidence type="ECO:0000256" key="4">
    <source>
        <dbReference type="PIRNR" id="PIRNR006078"/>
    </source>
</evidence>